<evidence type="ECO:0008006" key="6">
    <source>
        <dbReference type="Google" id="ProtNLM"/>
    </source>
</evidence>
<keyword evidence="2" id="KW-0472">Membrane</keyword>
<sequence length="514" mass="55002">MHRGALVTAFVVFQWWFLGCEAQKQDFQWTFGNNFVLTDIQECQQLLIVVSSLFTNNTKALGTPPYYMLAFENGGIPTTSMIGTDPTKLSWQANHARGATLMLTVVDSTGNTGGIPPNLYNVTAGSSTDCIPAKPPASLLATIKPNITDSLTTCQPWGLTISGGTKPYQVILSARNSPVITNVTMGADDDVFTFIDRADPNTLLMANVVDGTGQWGVSTSLIPTTGSIDYGCVGLVSTSKTTQEIQQEAIDRAAQAAADAKHRRNMRIIAIVLGISVPIFLLVAGVAFWRFRQQRMLLDHNRGVWDGQDVTARVWENPPTGGEMVQLGTPGTEAHHHLLDHKRSLSNPVPNVPDSPPGGPVRTLSFAASPTYADYGEQSGWFDPSRTNSSSRTDATSRPGISPTTPTNSGALTPRQRKALEAQASSSRTSSSSQLNALPPGAQPPHRPGGARSPRRATVDPSHSLDHDTEPDIIIQHRDAGAGPVVQELPPPYMNRLAGSSNGAPAPSQSRQVS</sequence>
<dbReference type="PROSITE" id="PS51257">
    <property type="entry name" value="PROKAR_LIPOPROTEIN"/>
    <property type="match status" value="1"/>
</dbReference>
<feature type="compositionally biased region" description="Pro residues" evidence="1">
    <location>
        <begin position="350"/>
        <end position="359"/>
    </location>
</feature>
<feature type="compositionally biased region" description="Polar residues" evidence="1">
    <location>
        <begin position="402"/>
        <end position="411"/>
    </location>
</feature>
<evidence type="ECO:0000256" key="1">
    <source>
        <dbReference type="SAM" id="MobiDB-lite"/>
    </source>
</evidence>
<feature type="chain" id="PRO_5035473773" description="Mid2 domain-containing protein" evidence="3">
    <location>
        <begin position="23"/>
        <end position="514"/>
    </location>
</feature>
<name>A0A8K0UW92_9AGAR</name>
<evidence type="ECO:0000256" key="3">
    <source>
        <dbReference type="SAM" id="SignalP"/>
    </source>
</evidence>
<reference evidence="4" key="1">
    <citation type="journal article" date="2021" name="New Phytol.">
        <title>Evolutionary innovations through gain and loss of genes in the ectomycorrhizal Boletales.</title>
        <authorList>
            <person name="Wu G."/>
            <person name="Miyauchi S."/>
            <person name="Morin E."/>
            <person name="Kuo A."/>
            <person name="Drula E."/>
            <person name="Varga T."/>
            <person name="Kohler A."/>
            <person name="Feng B."/>
            <person name="Cao Y."/>
            <person name="Lipzen A."/>
            <person name="Daum C."/>
            <person name="Hundley H."/>
            <person name="Pangilinan J."/>
            <person name="Johnson J."/>
            <person name="Barry K."/>
            <person name="LaButti K."/>
            <person name="Ng V."/>
            <person name="Ahrendt S."/>
            <person name="Min B."/>
            <person name="Choi I.G."/>
            <person name="Park H."/>
            <person name="Plett J.M."/>
            <person name="Magnuson J."/>
            <person name="Spatafora J.W."/>
            <person name="Nagy L.G."/>
            <person name="Henrissat B."/>
            <person name="Grigoriev I.V."/>
            <person name="Yang Z.L."/>
            <person name="Xu J."/>
            <person name="Martin F.M."/>
        </authorList>
    </citation>
    <scope>NUCLEOTIDE SEQUENCE</scope>
    <source>
        <strain evidence="4">KKN 215</strain>
    </source>
</reference>
<dbReference type="OrthoDB" id="2527908at2759"/>
<feature type="compositionally biased region" description="Polar residues" evidence="1">
    <location>
        <begin position="385"/>
        <end position="396"/>
    </location>
</feature>
<evidence type="ECO:0000313" key="4">
    <source>
        <dbReference type="EMBL" id="KAH8105354.1"/>
    </source>
</evidence>
<feature type="transmembrane region" description="Helical" evidence="2">
    <location>
        <begin position="268"/>
        <end position="289"/>
    </location>
</feature>
<feature type="region of interest" description="Disordered" evidence="1">
    <location>
        <begin position="377"/>
        <end position="514"/>
    </location>
</feature>
<feature type="compositionally biased region" description="Polar residues" evidence="1">
    <location>
        <begin position="498"/>
        <end position="514"/>
    </location>
</feature>
<evidence type="ECO:0000313" key="5">
    <source>
        <dbReference type="Proteomes" id="UP000813824"/>
    </source>
</evidence>
<dbReference type="AlphaFoldDB" id="A0A8K0UW92"/>
<feature type="region of interest" description="Disordered" evidence="1">
    <location>
        <begin position="343"/>
        <end position="365"/>
    </location>
</feature>
<protein>
    <recommendedName>
        <fullName evidence="6">Mid2 domain-containing protein</fullName>
    </recommendedName>
</protein>
<keyword evidence="5" id="KW-1185">Reference proteome</keyword>
<keyword evidence="3" id="KW-0732">Signal</keyword>
<proteinExistence type="predicted"/>
<feature type="signal peptide" evidence="3">
    <location>
        <begin position="1"/>
        <end position="22"/>
    </location>
</feature>
<feature type="compositionally biased region" description="Basic and acidic residues" evidence="1">
    <location>
        <begin position="463"/>
        <end position="480"/>
    </location>
</feature>
<accession>A0A8K0UW92</accession>
<dbReference type="Proteomes" id="UP000813824">
    <property type="component" value="Unassembled WGS sequence"/>
</dbReference>
<gene>
    <name evidence="4" type="ORF">BXZ70DRAFT_904557</name>
</gene>
<comment type="caution">
    <text evidence="4">The sequence shown here is derived from an EMBL/GenBank/DDBJ whole genome shotgun (WGS) entry which is preliminary data.</text>
</comment>
<keyword evidence="2" id="KW-1133">Transmembrane helix</keyword>
<organism evidence="4 5">
    <name type="scientific">Cristinia sonorae</name>
    <dbReference type="NCBI Taxonomy" id="1940300"/>
    <lineage>
        <taxon>Eukaryota</taxon>
        <taxon>Fungi</taxon>
        <taxon>Dikarya</taxon>
        <taxon>Basidiomycota</taxon>
        <taxon>Agaricomycotina</taxon>
        <taxon>Agaricomycetes</taxon>
        <taxon>Agaricomycetidae</taxon>
        <taxon>Agaricales</taxon>
        <taxon>Pleurotineae</taxon>
        <taxon>Stephanosporaceae</taxon>
        <taxon>Cristinia</taxon>
    </lineage>
</organism>
<dbReference type="EMBL" id="JAEVFJ010000004">
    <property type="protein sequence ID" value="KAH8105354.1"/>
    <property type="molecule type" value="Genomic_DNA"/>
</dbReference>
<keyword evidence="2" id="KW-0812">Transmembrane</keyword>
<evidence type="ECO:0000256" key="2">
    <source>
        <dbReference type="SAM" id="Phobius"/>
    </source>
</evidence>